<evidence type="ECO:0000256" key="1">
    <source>
        <dbReference type="ARBA" id="ARBA00004429"/>
    </source>
</evidence>
<evidence type="ECO:0000256" key="6">
    <source>
        <dbReference type="ARBA" id="ARBA00022989"/>
    </source>
</evidence>
<dbReference type="NCBIfam" id="TIGR01620">
    <property type="entry name" value="hyp_HI0043"/>
    <property type="match status" value="1"/>
</dbReference>
<comment type="similarity">
    <text evidence="2">Belongs to the UPF0283 family.</text>
</comment>
<keyword evidence="7 8" id="KW-0472">Membrane</keyword>
<dbReference type="RefSeq" id="WP_193083205.1">
    <property type="nucleotide sequence ID" value="NZ_CP045201.1"/>
</dbReference>
<keyword evidence="10" id="KW-1185">Reference proteome</keyword>
<keyword evidence="5 8" id="KW-0812">Transmembrane</keyword>
<evidence type="ECO:0000313" key="10">
    <source>
        <dbReference type="Proteomes" id="UP000594118"/>
    </source>
</evidence>
<evidence type="ECO:0000256" key="2">
    <source>
        <dbReference type="ARBA" id="ARBA00008255"/>
    </source>
</evidence>
<proteinExistence type="inferred from homology"/>
<dbReference type="InterPro" id="IPR021147">
    <property type="entry name" value="DUF697"/>
</dbReference>
<sequence length="348" mass="37294">MTDTPDHPTPPRAKGPVLIEYGAEDTIPGPDAAPPVPESEPGYGTRGTAMRTAVILAARKPSRLARWFWSLLVALIGVVISTMAWSFVIGLVTTTPWLGYTVAALIAAFLLVVLAIVIKELTAFARLSRMDHLHAQATEAAALDDLAKAREFSKNLTALYATRPELKWHVERLSERRDEQFDASALLSLTEAELLAPLDIAARREVEAAARQVATVTALVPLAFADVAAALSSNIRMIRRIAEVYGGRSGTLGSWRLLRAVMSHLVATGAVAMGDDMLHSVLGGNLLARLSRRFGEGVVNGALTARVGVAAMEVCRPMPFAKGRRPKVTSIIQTALAGLFSKDESKGT</sequence>
<dbReference type="Proteomes" id="UP000594118">
    <property type="component" value="Chromosome"/>
</dbReference>
<dbReference type="EMBL" id="CP045201">
    <property type="protein sequence ID" value="QOL80889.1"/>
    <property type="molecule type" value="Genomic_DNA"/>
</dbReference>
<keyword evidence="6 8" id="KW-1133">Transmembrane helix</keyword>
<keyword evidence="3" id="KW-1003">Cell membrane</keyword>
<reference evidence="9 10" key="1">
    <citation type="submission" date="2019-10" db="EMBL/GenBank/DDBJ databases">
        <title>Pseudopuniceibacterium sp. HQ09 islated from Antarctica.</title>
        <authorList>
            <person name="Liao L."/>
            <person name="Su S."/>
            <person name="Chen B."/>
            <person name="Yu Y."/>
        </authorList>
    </citation>
    <scope>NUCLEOTIDE SEQUENCE [LARGE SCALE GENOMIC DNA]</scope>
    <source>
        <strain evidence="9 10">HQ09</strain>
    </source>
</reference>
<accession>A0A7L9WKW8</accession>
<protein>
    <submittedName>
        <fullName evidence="9">TIGR01620 family protein</fullName>
    </submittedName>
</protein>
<dbReference type="KEGG" id="pshq:F3W81_08725"/>
<feature type="transmembrane region" description="Helical" evidence="8">
    <location>
        <begin position="67"/>
        <end position="91"/>
    </location>
</feature>
<organism evidence="9 10">
    <name type="scientific">Pseudooceanicola spongiae</name>
    <dbReference type="NCBI Taxonomy" id="2613965"/>
    <lineage>
        <taxon>Bacteria</taxon>
        <taxon>Pseudomonadati</taxon>
        <taxon>Pseudomonadota</taxon>
        <taxon>Alphaproteobacteria</taxon>
        <taxon>Rhodobacterales</taxon>
        <taxon>Paracoccaceae</taxon>
        <taxon>Pseudooceanicola</taxon>
    </lineage>
</organism>
<keyword evidence="4" id="KW-0997">Cell inner membrane</keyword>
<dbReference type="AlphaFoldDB" id="A0A7L9WKW8"/>
<evidence type="ECO:0000256" key="5">
    <source>
        <dbReference type="ARBA" id="ARBA00022692"/>
    </source>
</evidence>
<dbReference type="GO" id="GO:0005886">
    <property type="term" value="C:plasma membrane"/>
    <property type="evidence" value="ECO:0007669"/>
    <property type="project" value="UniProtKB-SubCell"/>
</dbReference>
<evidence type="ECO:0000313" key="9">
    <source>
        <dbReference type="EMBL" id="QOL80889.1"/>
    </source>
</evidence>
<dbReference type="InterPro" id="IPR006507">
    <property type="entry name" value="UPF0283"/>
</dbReference>
<gene>
    <name evidence="9" type="ORF">F3W81_08725</name>
</gene>
<name>A0A7L9WKW8_9RHOB</name>
<evidence type="ECO:0000256" key="4">
    <source>
        <dbReference type="ARBA" id="ARBA00022519"/>
    </source>
</evidence>
<evidence type="ECO:0000256" key="3">
    <source>
        <dbReference type="ARBA" id="ARBA00022475"/>
    </source>
</evidence>
<comment type="subcellular location">
    <subcellularLocation>
        <location evidence="1">Cell inner membrane</location>
        <topology evidence="1">Multi-pass membrane protein</topology>
    </subcellularLocation>
</comment>
<dbReference type="PANTHER" id="PTHR39342:SF1">
    <property type="entry name" value="UPF0283 MEMBRANE PROTEIN YCJF"/>
    <property type="match status" value="1"/>
</dbReference>
<evidence type="ECO:0000256" key="7">
    <source>
        <dbReference type="ARBA" id="ARBA00023136"/>
    </source>
</evidence>
<dbReference type="Pfam" id="PF05128">
    <property type="entry name" value="DUF697"/>
    <property type="match status" value="1"/>
</dbReference>
<dbReference type="PANTHER" id="PTHR39342">
    <property type="entry name" value="UPF0283 MEMBRANE PROTEIN YCJF"/>
    <property type="match status" value="1"/>
</dbReference>
<evidence type="ECO:0000256" key="8">
    <source>
        <dbReference type="SAM" id="Phobius"/>
    </source>
</evidence>
<feature type="transmembrane region" description="Helical" evidence="8">
    <location>
        <begin position="97"/>
        <end position="118"/>
    </location>
</feature>